<dbReference type="EMBL" id="JAUGZK010000010">
    <property type="protein sequence ID" value="MEE2025183.1"/>
    <property type="molecule type" value="Genomic_DNA"/>
</dbReference>
<evidence type="ECO:0000256" key="2">
    <source>
        <dbReference type="ARBA" id="ARBA00009474"/>
    </source>
</evidence>
<gene>
    <name evidence="10" type="primary">yfbV</name>
    <name evidence="10" type="ORF">QWF21_13100</name>
</gene>
<protein>
    <recommendedName>
        <fullName evidence="3">UPF0208 membrane protein YfbV</fullName>
    </recommendedName>
</protein>
<comment type="similarity">
    <text evidence="2">Belongs to the UPF0208 family.</text>
</comment>
<dbReference type="Proteomes" id="UP001339167">
    <property type="component" value="Unassembled WGS sequence"/>
</dbReference>
<keyword evidence="7 9" id="KW-1133">Transmembrane helix</keyword>
<dbReference type="Pfam" id="PF04217">
    <property type="entry name" value="DUF412"/>
    <property type="match status" value="1"/>
</dbReference>
<evidence type="ECO:0000313" key="10">
    <source>
        <dbReference type="EMBL" id="MEE2025183.1"/>
    </source>
</evidence>
<comment type="caution">
    <text evidence="10">The sequence shown here is derived from an EMBL/GenBank/DDBJ whole genome shotgun (WGS) entry which is preliminary data.</text>
</comment>
<evidence type="ECO:0000313" key="11">
    <source>
        <dbReference type="Proteomes" id="UP001339167"/>
    </source>
</evidence>
<evidence type="ECO:0000256" key="5">
    <source>
        <dbReference type="ARBA" id="ARBA00022519"/>
    </source>
</evidence>
<proteinExistence type="inferred from homology"/>
<keyword evidence="5" id="KW-0997">Cell inner membrane</keyword>
<evidence type="ECO:0000256" key="7">
    <source>
        <dbReference type="ARBA" id="ARBA00022989"/>
    </source>
</evidence>
<evidence type="ECO:0000256" key="3">
    <source>
        <dbReference type="ARBA" id="ARBA00018831"/>
    </source>
</evidence>
<name>A0ABU7JHK5_9GAMM</name>
<keyword evidence="11" id="KW-1185">Reference proteome</keyword>
<comment type="subcellular location">
    <subcellularLocation>
        <location evidence="1">Cell inner membrane</location>
        <topology evidence="1">Multi-pass membrane protein</topology>
    </subcellularLocation>
</comment>
<sequence>MRQSMYTIIRTGMHYSKVWPMQPELHGVFPENRMIRLTQWAQRVLPGIAVLNAVLQYQWHGASQLPLLIAMSLLLLSIPLQGWYWLGVRSRKRLPPAVRQWYQQIMQQMQLQGVAVVPAPQAPEQTLRYYDLGQLLQQAYRQLDKAFIRNSL</sequence>
<evidence type="ECO:0000256" key="4">
    <source>
        <dbReference type="ARBA" id="ARBA00022475"/>
    </source>
</evidence>
<keyword evidence="6 9" id="KW-0812">Transmembrane</keyword>
<evidence type="ECO:0000256" key="6">
    <source>
        <dbReference type="ARBA" id="ARBA00022692"/>
    </source>
</evidence>
<organism evidence="10 11">
    <name type="scientific">Alkalimonas mucilaginosa</name>
    <dbReference type="NCBI Taxonomy" id="3057676"/>
    <lineage>
        <taxon>Bacteria</taxon>
        <taxon>Pseudomonadati</taxon>
        <taxon>Pseudomonadota</taxon>
        <taxon>Gammaproteobacteria</taxon>
        <taxon>Alkalimonas</taxon>
    </lineage>
</organism>
<accession>A0ABU7JHK5</accession>
<keyword evidence="8 9" id="KW-0472">Membrane</keyword>
<dbReference type="RefSeq" id="WP_330088503.1">
    <property type="nucleotide sequence ID" value="NZ_JAUGZK010000010.1"/>
</dbReference>
<dbReference type="InterPro" id="IPR007334">
    <property type="entry name" value="UPF0208"/>
</dbReference>
<feature type="transmembrane region" description="Helical" evidence="9">
    <location>
        <begin position="65"/>
        <end position="86"/>
    </location>
</feature>
<keyword evidence="4" id="KW-1003">Cell membrane</keyword>
<reference evidence="10 11" key="1">
    <citation type="submission" date="2023-06" db="EMBL/GenBank/DDBJ databases">
        <title>Alkalimonas sp., MEB004 an alkaliphilic bacterium isolated from Lonar Lake, India.</title>
        <authorList>
            <person name="Joshi A."/>
            <person name="Thite S."/>
        </authorList>
    </citation>
    <scope>NUCLEOTIDE SEQUENCE [LARGE SCALE GENOMIC DNA]</scope>
    <source>
        <strain evidence="10 11">MEB004</strain>
    </source>
</reference>
<evidence type="ECO:0000256" key="1">
    <source>
        <dbReference type="ARBA" id="ARBA00004429"/>
    </source>
</evidence>
<dbReference type="NCBIfam" id="NF002493">
    <property type="entry name" value="PRK01816.1"/>
    <property type="match status" value="1"/>
</dbReference>
<evidence type="ECO:0000256" key="9">
    <source>
        <dbReference type="SAM" id="Phobius"/>
    </source>
</evidence>
<evidence type="ECO:0000256" key="8">
    <source>
        <dbReference type="ARBA" id="ARBA00023136"/>
    </source>
</evidence>